<protein>
    <recommendedName>
        <fullName evidence="2">DUF2267 domain-containing protein</fullName>
    </recommendedName>
</protein>
<name>B8HM74_CYAP4</name>
<sequence length="145" mass="16326">MKVFEHTTQLTYQWVNDVAATLGLTDQHQAFQGLRATLHVLRDRLTMGEAANLGGQLPILLAGFYYEGWKPESTPTKIRTKADFLDTLKAHLSRYQNNNEPLEPEIVARGVFRVLSDRIPAGEIEDIKGILPPPLKDLFPETART</sequence>
<evidence type="ECO:0008006" key="2">
    <source>
        <dbReference type="Google" id="ProtNLM"/>
    </source>
</evidence>
<reference evidence="1" key="1">
    <citation type="submission" date="2009-01" db="EMBL/GenBank/DDBJ databases">
        <title>Complete sequence of chromosome Cyanothece sp. PCC 7425.</title>
        <authorList>
            <consortium name="US DOE Joint Genome Institute"/>
            <person name="Lucas S."/>
            <person name="Copeland A."/>
            <person name="Lapidus A."/>
            <person name="Glavina del Rio T."/>
            <person name="Dalin E."/>
            <person name="Tice H."/>
            <person name="Bruce D."/>
            <person name="Goodwin L."/>
            <person name="Pitluck S."/>
            <person name="Sims D."/>
            <person name="Meineke L."/>
            <person name="Brettin T."/>
            <person name="Detter J.C."/>
            <person name="Han C."/>
            <person name="Larimer F."/>
            <person name="Land M."/>
            <person name="Hauser L."/>
            <person name="Kyrpides N."/>
            <person name="Ovchinnikova G."/>
            <person name="Liberton M."/>
            <person name="Stoeckel J."/>
            <person name="Banerjee A."/>
            <person name="Singh A."/>
            <person name="Page L."/>
            <person name="Sato H."/>
            <person name="Zhao L."/>
            <person name="Sherman L."/>
            <person name="Pakrasi H."/>
            <person name="Richardson P."/>
        </authorList>
    </citation>
    <scope>NUCLEOTIDE SEQUENCE</scope>
    <source>
        <strain evidence="1">PCC 7425</strain>
    </source>
</reference>
<dbReference type="HOGENOM" id="CLU_112438_0_0_3"/>
<evidence type="ECO:0000313" key="1">
    <source>
        <dbReference type="EMBL" id="ACL47081.1"/>
    </source>
</evidence>
<dbReference type="EMBL" id="CP001344">
    <property type="protein sequence ID" value="ACL47081.1"/>
    <property type="molecule type" value="Genomic_DNA"/>
</dbReference>
<dbReference type="AlphaFoldDB" id="B8HM74"/>
<dbReference type="OrthoDB" id="20942at2"/>
<dbReference type="STRING" id="395961.Cyan7425_4776"/>
<dbReference type="Pfam" id="PF10025">
    <property type="entry name" value="DUF2267"/>
    <property type="match status" value="1"/>
</dbReference>
<proteinExistence type="predicted"/>
<dbReference type="eggNOG" id="COG5502">
    <property type="taxonomic scope" value="Bacteria"/>
</dbReference>
<dbReference type="InterPro" id="IPR038282">
    <property type="entry name" value="DUF2267_sf"/>
</dbReference>
<organism evidence="1">
    <name type="scientific">Cyanothece sp. (strain PCC 7425 / ATCC 29141)</name>
    <dbReference type="NCBI Taxonomy" id="395961"/>
    <lineage>
        <taxon>Bacteria</taxon>
        <taxon>Bacillati</taxon>
        <taxon>Cyanobacteriota</taxon>
        <taxon>Cyanophyceae</taxon>
        <taxon>Gomontiellales</taxon>
        <taxon>Cyanothecaceae</taxon>
        <taxon>Cyanothece</taxon>
    </lineage>
</organism>
<accession>B8HM74</accession>
<dbReference type="KEGG" id="cyn:Cyan7425_4776"/>
<dbReference type="Gene3D" id="1.10.490.110">
    <property type="entry name" value="Uncharacterized conserved protein DUF2267"/>
    <property type="match status" value="1"/>
</dbReference>
<dbReference type="InterPro" id="IPR018727">
    <property type="entry name" value="DUF2267"/>
</dbReference>
<gene>
    <name evidence="1" type="ordered locus">Cyan7425_4776</name>
</gene>